<feature type="region of interest" description="Disordered" evidence="1">
    <location>
        <begin position="140"/>
        <end position="223"/>
    </location>
</feature>
<keyword evidence="2" id="KW-1185">Reference proteome</keyword>
<evidence type="ECO:0000256" key="1">
    <source>
        <dbReference type="SAM" id="MobiDB-lite"/>
    </source>
</evidence>
<sequence length="223" mass="23674">MEAKRSSTPSTPKCSSNPSNYFQGSDNNLNKTSNAIQTPPTENIASTRTPIPSHDMQSSSHDTHNVSPTRDLTTTFAASASQQSGSTPPNALNQTIAQDPLNRKKDKTSPGDKPSQSWIATNPLQDVQYPVTVIHNVESNGLNPVSNSKANLKSKPTVDSPESTTIKRSRSSFSSTSTSTVNNLSCTASSVPPNMIITSKNLSPGQEVKTPPTPSPRMGHTSG</sequence>
<feature type="region of interest" description="Disordered" evidence="1">
    <location>
        <begin position="1"/>
        <end position="123"/>
    </location>
</feature>
<feature type="compositionally biased region" description="Polar residues" evidence="1">
    <location>
        <begin position="114"/>
        <end position="123"/>
    </location>
</feature>
<accession>A0A9B2JJY1</accession>
<dbReference type="KEGG" id="bter:105666096"/>
<evidence type="ECO:0000313" key="3">
    <source>
        <dbReference type="RefSeq" id="XP_012167595.2"/>
    </source>
</evidence>
<dbReference type="Proteomes" id="UP000835206">
    <property type="component" value="Chromosome 1"/>
</dbReference>
<feature type="compositionally biased region" description="Polar residues" evidence="1">
    <location>
        <begin position="1"/>
        <end position="97"/>
    </location>
</feature>
<reference evidence="3" key="1">
    <citation type="submission" date="2025-08" db="UniProtKB">
        <authorList>
            <consortium name="RefSeq"/>
        </authorList>
    </citation>
    <scope>IDENTIFICATION</scope>
</reference>
<evidence type="ECO:0000313" key="2">
    <source>
        <dbReference type="Proteomes" id="UP000835206"/>
    </source>
</evidence>
<protein>
    <submittedName>
        <fullName evidence="3">Uncharacterized protein</fullName>
    </submittedName>
</protein>
<feature type="compositionally biased region" description="Basic and acidic residues" evidence="1">
    <location>
        <begin position="101"/>
        <end position="110"/>
    </location>
</feature>
<gene>
    <name evidence="3" type="primary">LOC105666096</name>
</gene>
<proteinExistence type="predicted"/>
<dbReference type="AlphaFoldDB" id="A0A9B2JJY1"/>
<feature type="compositionally biased region" description="Polar residues" evidence="1">
    <location>
        <begin position="140"/>
        <end position="151"/>
    </location>
</feature>
<dbReference type="GeneID" id="105666096"/>
<feature type="compositionally biased region" description="Polar residues" evidence="1">
    <location>
        <begin position="181"/>
        <end position="204"/>
    </location>
</feature>
<feature type="compositionally biased region" description="Low complexity" evidence="1">
    <location>
        <begin position="163"/>
        <end position="180"/>
    </location>
</feature>
<organism evidence="2 3">
    <name type="scientific">Bombus terrestris</name>
    <name type="common">Buff-tailed bumblebee</name>
    <name type="synonym">Apis terrestris</name>
    <dbReference type="NCBI Taxonomy" id="30195"/>
    <lineage>
        <taxon>Eukaryota</taxon>
        <taxon>Metazoa</taxon>
        <taxon>Ecdysozoa</taxon>
        <taxon>Arthropoda</taxon>
        <taxon>Hexapoda</taxon>
        <taxon>Insecta</taxon>
        <taxon>Pterygota</taxon>
        <taxon>Neoptera</taxon>
        <taxon>Endopterygota</taxon>
        <taxon>Hymenoptera</taxon>
        <taxon>Apocrita</taxon>
        <taxon>Aculeata</taxon>
        <taxon>Apoidea</taxon>
        <taxon>Anthophila</taxon>
        <taxon>Apidae</taxon>
        <taxon>Bombus</taxon>
        <taxon>Bombus</taxon>
    </lineage>
</organism>
<name>A0A9B2JJY1_BOMTE</name>
<dbReference type="RefSeq" id="XP_012167595.2">
    <property type="nucleotide sequence ID" value="XM_012312205.2"/>
</dbReference>